<dbReference type="EMBL" id="JADBGQ010000008">
    <property type="protein sequence ID" value="KAG5384774.1"/>
    <property type="molecule type" value="Genomic_DNA"/>
</dbReference>
<feature type="region of interest" description="Disordered" evidence="1">
    <location>
        <begin position="246"/>
        <end position="274"/>
    </location>
</feature>
<proteinExistence type="predicted"/>
<dbReference type="Proteomes" id="UP000823674">
    <property type="component" value="Chromosome A09"/>
</dbReference>
<accession>A0ABQ7LE10</accession>
<protein>
    <recommendedName>
        <fullName evidence="4">Retrotransposon gag domain-containing protein</fullName>
    </recommendedName>
</protein>
<evidence type="ECO:0000313" key="3">
    <source>
        <dbReference type="Proteomes" id="UP000823674"/>
    </source>
</evidence>
<sequence length="546" mass="62564">MRAGWSRVTSLSNLLLTPPPFPFFHVRRTVSRSIWMMFSLDYYEWRMPRMHYGRRNTREYAQRRHYDREGNLVLPMFPDPEEQYREFPFRYPHEQTVRHKVLMPHFQRMAMEERLLQGNARFQLATEEGPPRKRGRPCKTPSAAGGPPRVFTGKCQCGVLSKNAQEDRSVAGYTEDFINQAKLCKPKNAETWCIWYKNGLRKELQAQLRGVLEPLEFALVRRMAGFAMEAEEKIAADVAALSSMEGGNPGRDVDGHEVPVGAPAKGKRGRPRKPPTVTCDCDVLVQMVQKPRKVRDYLEEFLDTAKMCQPKPTEEWCHLFRAGLRGDIREELVGVLEPLKFALVRRMANQALHAEEWLAEKEAEAEDDRVAEGDEDLGSEASPPLYYKKRCSLPFCLITNLKRSSAENSRRSKTLAVKLSLLLSCAVSLSSLSPARRFLSLLAVTLSLSLPSHALSLSPSRRRREVVVLTRSQPSQSSFPDPDLRLRWSVSNPTFFHGSVYSYMLELGLIRPCLGVRLIVHGNARMIDEWIMMHKNPHIDKWDLMN</sequence>
<comment type="caution">
    <text evidence="2">The sequence shown here is derived from an EMBL/GenBank/DDBJ whole genome shotgun (WGS) entry which is preliminary data.</text>
</comment>
<gene>
    <name evidence="2" type="primary">A09g511990.1_BraROA</name>
    <name evidence="2" type="ORF">IGI04_036244</name>
</gene>
<keyword evidence="3" id="KW-1185">Reference proteome</keyword>
<evidence type="ECO:0000313" key="2">
    <source>
        <dbReference type="EMBL" id="KAG5384774.1"/>
    </source>
</evidence>
<name>A0ABQ7LE10_BRACM</name>
<evidence type="ECO:0000256" key="1">
    <source>
        <dbReference type="SAM" id="MobiDB-lite"/>
    </source>
</evidence>
<organism evidence="2 3">
    <name type="scientific">Brassica rapa subsp. trilocularis</name>
    <dbReference type="NCBI Taxonomy" id="1813537"/>
    <lineage>
        <taxon>Eukaryota</taxon>
        <taxon>Viridiplantae</taxon>
        <taxon>Streptophyta</taxon>
        <taxon>Embryophyta</taxon>
        <taxon>Tracheophyta</taxon>
        <taxon>Spermatophyta</taxon>
        <taxon>Magnoliopsida</taxon>
        <taxon>eudicotyledons</taxon>
        <taxon>Gunneridae</taxon>
        <taxon>Pentapetalae</taxon>
        <taxon>rosids</taxon>
        <taxon>malvids</taxon>
        <taxon>Brassicales</taxon>
        <taxon>Brassicaceae</taxon>
        <taxon>Brassiceae</taxon>
        <taxon>Brassica</taxon>
    </lineage>
</organism>
<evidence type="ECO:0008006" key="4">
    <source>
        <dbReference type="Google" id="ProtNLM"/>
    </source>
</evidence>
<reference evidence="2 3" key="1">
    <citation type="submission" date="2021-03" db="EMBL/GenBank/DDBJ databases">
        <authorList>
            <person name="King G.J."/>
            <person name="Bancroft I."/>
            <person name="Baten A."/>
            <person name="Bloomfield J."/>
            <person name="Borpatragohain P."/>
            <person name="He Z."/>
            <person name="Irish N."/>
            <person name="Irwin J."/>
            <person name="Liu K."/>
            <person name="Mauleon R.P."/>
            <person name="Moore J."/>
            <person name="Morris R."/>
            <person name="Ostergaard L."/>
            <person name="Wang B."/>
            <person name="Wells R."/>
        </authorList>
    </citation>
    <scope>NUCLEOTIDE SEQUENCE [LARGE SCALE GENOMIC DNA]</scope>
    <source>
        <strain evidence="2">R-o-18</strain>
        <tissue evidence="2">Leaf</tissue>
    </source>
</reference>